<dbReference type="GO" id="GO:0004672">
    <property type="term" value="F:protein kinase activity"/>
    <property type="evidence" value="ECO:0007669"/>
    <property type="project" value="InterPro"/>
</dbReference>
<dbReference type="EMBL" id="HBIB01002161">
    <property type="protein sequence ID" value="CAE0239316.1"/>
    <property type="molecule type" value="Transcribed_RNA"/>
</dbReference>
<evidence type="ECO:0000259" key="5">
    <source>
        <dbReference type="PROSITE" id="PS50011"/>
    </source>
</evidence>
<dbReference type="PROSITE" id="PS50011">
    <property type="entry name" value="PROTEIN_KINASE_DOM"/>
    <property type="match status" value="1"/>
</dbReference>
<dbReference type="InterPro" id="IPR001245">
    <property type="entry name" value="Ser-Thr/Tyr_kinase_cat_dom"/>
</dbReference>
<evidence type="ECO:0000256" key="4">
    <source>
        <dbReference type="SAM" id="MobiDB-lite"/>
    </source>
</evidence>
<dbReference type="Gene3D" id="3.30.200.20">
    <property type="entry name" value="Phosphorylase Kinase, domain 1"/>
    <property type="match status" value="1"/>
</dbReference>
<sequence>MAERSVSGELEEQVGGGGGWRQNLEDKLSHEFAQLSEGLRTPAKKGAPPGHVRNFSNSTAVESVSPAQLLGADKAALYHHRRSRSDGADAFPPSHPPISPIRPRQMPIHSEENVPDEMVVFQSREEVRGHAYAAHLQAQGQSLPPPPVQPPPVNPATVATALPVATEVRELPAFYNGAIGYGASPSCSTSASSDAGEEEWNMRLRKACGGRLISHSDLSRRNRIGKGSFGEVYQALYGGNVVAVKTLNLLHEHSEGSSSVGAAREEFLGELSTMMSLAHPCIVRISLSRGRCECACCCKLRMA</sequence>
<dbReference type="InterPro" id="IPR000719">
    <property type="entry name" value="Prot_kinase_dom"/>
</dbReference>
<proteinExistence type="predicted"/>
<feature type="domain" description="Protein kinase" evidence="5">
    <location>
        <begin position="218"/>
        <end position="303"/>
    </location>
</feature>
<evidence type="ECO:0000256" key="2">
    <source>
        <dbReference type="ARBA" id="ARBA00022840"/>
    </source>
</evidence>
<evidence type="ECO:0000313" key="6">
    <source>
        <dbReference type="EMBL" id="CAE0239316.1"/>
    </source>
</evidence>
<feature type="binding site" evidence="3">
    <location>
        <position position="245"/>
    </location>
    <ligand>
        <name>ATP</name>
        <dbReference type="ChEBI" id="CHEBI:30616"/>
    </ligand>
</feature>
<dbReference type="PROSITE" id="PS00107">
    <property type="entry name" value="PROTEIN_KINASE_ATP"/>
    <property type="match status" value="1"/>
</dbReference>
<dbReference type="InterPro" id="IPR011009">
    <property type="entry name" value="Kinase-like_dom_sf"/>
</dbReference>
<gene>
    <name evidence="6" type="ORF">PBIL07802_LOCUS1461</name>
</gene>
<evidence type="ECO:0000256" key="1">
    <source>
        <dbReference type="ARBA" id="ARBA00022741"/>
    </source>
</evidence>
<feature type="region of interest" description="Disordered" evidence="4">
    <location>
        <begin position="80"/>
        <end position="104"/>
    </location>
</feature>
<evidence type="ECO:0000256" key="3">
    <source>
        <dbReference type="PROSITE-ProRule" id="PRU10141"/>
    </source>
</evidence>
<organism evidence="6">
    <name type="scientific">Palpitomonas bilix</name>
    <dbReference type="NCBI Taxonomy" id="652834"/>
    <lineage>
        <taxon>Eukaryota</taxon>
        <taxon>Eukaryota incertae sedis</taxon>
    </lineage>
</organism>
<dbReference type="Pfam" id="PF07714">
    <property type="entry name" value="PK_Tyr_Ser-Thr"/>
    <property type="match status" value="1"/>
</dbReference>
<reference evidence="6" key="1">
    <citation type="submission" date="2021-01" db="EMBL/GenBank/DDBJ databases">
        <authorList>
            <person name="Corre E."/>
            <person name="Pelletier E."/>
            <person name="Niang G."/>
            <person name="Scheremetjew M."/>
            <person name="Finn R."/>
            <person name="Kale V."/>
            <person name="Holt S."/>
            <person name="Cochrane G."/>
            <person name="Meng A."/>
            <person name="Brown T."/>
            <person name="Cohen L."/>
        </authorList>
    </citation>
    <scope>NUCLEOTIDE SEQUENCE</scope>
    <source>
        <strain evidence="6">NIES-2562</strain>
    </source>
</reference>
<protein>
    <recommendedName>
        <fullName evidence="5">Protein kinase domain-containing protein</fullName>
    </recommendedName>
</protein>
<dbReference type="InterPro" id="IPR050198">
    <property type="entry name" value="Non-receptor_tyrosine_kinases"/>
</dbReference>
<dbReference type="PANTHER" id="PTHR24418">
    <property type="entry name" value="TYROSINE-PROTEIN KINASE"/>
    <property type="match status" value="1"/>
</dbReference>
<dbReference type="SUPFAM" id="SSF56112">
    <property type="entry name" value="Protein kinase-like (PK-like)"/>
    <property type="match status" value="1"/>
</dbReference>
<keyword evidence="1 3" id="KW-0547">Nucleotide-binding</keyword>
<feature type="region of interest" description="Disordered" evidence="4">
    <location>
        <begin position="1"/>
        <end position="59"/>
    </location>
</feature>
<dbReference type="InterPro" id="IPR017441">
    <property type="entry name" value="Protein_kinase_ATP_BS"/>
</dbReference>
<keyword evidence="2 3" id="KW-0067">ATP-binding</keyword>
<accession>A0A7S3FXW0</accession>
<dbReference type="GO" id="GO:0005524">
    <property type="term" value="F:ATP binding"/>
    <property type="evidence" value="ECO:0007669"/>
    <property type="project" value="UniProtKB-UniRule"/>
</dbReference>
<name>A0A7S3FXW0_9EUKA</name>
<dbReference type="AlphaFoldDB" id="A0A7S3FXW0"/>